<evidence type="ECO:0000313" key="2">
    <source>
        <dbReference type="EMBL" id="PWW76743.1"/>
    </source>
</evidence>
<reference evidence="2 3" key="1">
    <citation type="submission" date="2018-03" db="EMBL/GenBank/DDBJ databases">
        <title>Genomes of Pezizomycetes fungi and the evolution of truffles.</title>
        <authorList>
            <person name="Murat C."/>
            <person name="Payen T."/>
            <person name="Noel B."/>
            <person name="Kuo A."/>
            <person name="Martin F.M."/>
        </authorList>
    </citation>
    <scope>NUCLEOTIDE SEQUENCE [LARGE SCALE GENOMIC DNA]</scope>
    <source>
        <strain evidence="2">091103-1</strain>
    </source>
</reference>
<feature type="compositionally biased region" description="Basic and acidic residues" evidence="1">
    <location>
        <begin position="1"/>
        <end position="13"/>
    </location>
</feature>
<feature type="non-terminal residue" evidence="2">
    <location>
        <position position="1"/>
    </location>
</feature>
<feature type="compositionally biased region" description="Basic and acidic residues" evidence="1">
    <location>
        <begin position="21"/>
        <end position="31"/>
    </location>
</feature>
<dbReference type="AlphaFoldDB" id="A0A317SQN9"/>
<name>A0A317SQN9_9PEZI</name>
<comment type="caution">
    <text evidence="2">The sequence shown here is derived from an EMBL/GenBank/DDBJ whole genome shotgun (WGS) entry which is preliminary data.</text>
</comment>
<proteinExistence type="predicted"/>
<feature type="region of interest" description="Disordered" evidence="1">
    <location>
        <begin position="1"/>
        <end position="31"/>
    </location>
</feature>
<evidence type="ECO:0000256" key="1">
    <source>
        <dbReference type="SAM" id="MobiDB-lite"/>
    </source>
</evidence>
<sequence>EEGRKEGRKEGKKERKKERKKEKIPPKTNRDITTRLVTRGWVTQLSPAGIRQIKNYGIASK</sequence>
<dbReference type="Proteomes" id="UP000246991">
    <property type="component" value="Unassembled WGS sequence"/>
</dbReference>
<protein>
    <submittedName>
        <fullName evidence="2">Uncharacterized protein</fullName>
    </submittedName>
</protein>
<organism evidence="2 3">
    <name type="scientific">Tuber magnatum</name>
    <name type="common">white Piedmont truffle</name>
    <dbReference type="NCBI Taxonomy" id="42249"/>
    <lineage>
        <taxon>Eukaryota</taxon>
        <taxon>Fungi</taxon>
        <taxon>Dikarya</taxon>
        <taxon>Ascomycota</taxon>
        <taxon>Pezizomycotina</taxon>
        <taxon>Pezizomycetes</taxon>
        <taxon>Pezizales</taxon>
        <taxon>Tuberaceae</taxon>
        <taxon>Tuber</taxon>
    </lineage>
</organism>
<evidence type="ECO:0000313" key="3">
    <source>
        <dbReference type="Proteomes" id="UP000246991"/>
    </source>
</evidence>
<dbReference type="EMBL" id="PYWC01000030">
    <property type="protein sequence ID" value="PWW76743.1"/>
    <property type="molecule type" value="Genomic_DNA"/>
</dbReference>
<accession>A0A317SQN9</accession>
<gene>
    <name evidence="2" type="ORF">C7212DRAFT_320048</name>
</gene>
<keyword evidence="3" id="KW-1185">Reference proteome</keyword>